<sequence length="99" mass="10861">MVKGVRFYVCPQGHGAIVQPEKVKHYLTVYYMSPFATMTLALPAILLEGGVVINLFYTHDPIFSMLIIILGSGVLNFSIFDVICSTTGCPSMLLAIFKS</sequence>
<keyword evidence="3" id="KW-1185">Reference proteome</keyword>
<dbReference type="AlphaFoldDB" id="A0A453DKF2"/>
<dbReference type="Gramene" id="AET2Gv21283800.4">
    <property type="protein sequence ID" value="AET2Gv21283800.4"/>
    <property type="gene ID" value="AET2Gv21283800"/>
</dbReference>
<reference evidence="2" key="4">
    <citation type="submission" date="2019-03" db="UniProtKB">
        <authorList>
            <consortium name="EnsemblPlants"/>
        </authorList>
    </citation>
    <scope>IDENTIFICATION</scope>
</reference>
<dbReference type="EnsemblPlants" id="AET2Gv21283800.4">
    <property type="protein sequence ID" value="AET2Gv21283800.4"/>
    <property type="gene ID" value="AET2Gv21283800"/>
</dbReference>
<reference evidence="3" key="2">
    <citation type="journal article" date="2017" name="Nat. Plants">
        <title>The Aegilops tauschii genome reveals multiple impacts of transposons.</title>
        <authorList>
            <person name="Zhao G."/>
            <person name="Zou C."/>
            <person name="Li K."/>
            <person name="Wang K."/>
            <person name="Li T."/>
            <person name="Gao L."/>
            <person name="Zhang X."/>
            <person name="Wang H."/>
            <person name="Yang Z."/>
            <person name="Liu X."/>
            <person name="Jiang W."/>
            <person name="Mao L."/>
            <person name="Kong X."/>
            <person name="Jiao Y."/>
            <person name="Jia J."/>
        </authorList>
    </citation>
    <scope>NUCLEOTIDE SEQUENCE [LARGE SCALE GENOMIC DNA]</scope>
    <source>
        <strain evidence="3">cv. AL8/78</strain>
    </source>
</reference>
<dbReference type="Proteomes" id="UP000015105">
    <property type="component" value="Chromosome 2D"/>
</dbReference>
<dbReference type="Gramene" id="AET2Gv21283800.3">
    <property type="protein sequence ID" value="AET2Gv21283800.3"/>
    <property type="gene ID" value="AET2Gv21283800"/>
</dbReference>
<reference evidence="3" key="1">
    <citation type="journal article" date="2014" name="Science">
        <title>Ancient hybridizations among the ancestral genomes of bread wheat.</title>
        <authorList>
            <consortium name="International Wheat Genome Sequencing Consortium,"/>
            <person name="Marcussen T."/>
            <person name="Sandve S.R."/>
            <person name="Heier L."/>
            <person name="Spannagl M."/>
            <person name="Pfeifer M."/>
            <person name="Jakobsen K.S."/>
            <person name="Wulff B.B."/>
            <person name="Steuernagel B."/>
            <person name="Mayer K.F."/>
            <person name="Olsen O.A."/>
        </authorList>
    </citation>
    <scope>NUCLEOTIDE SEQUENCE [LARGE SCALE GENOMIC DNA]</scope>
    <source>
        <strain evidence="3">cv. AL8/78</strain>
    </source>
</reference>
<feature type="transmembrane region" description="Helical" evidence="1">
    <location>
        <begin position="29"/>
        <end position="56"/>
    </location>
</feature>
<dbReference type="EnsemblPlants" id="AET2Gv21283800.3">
    <property type="protein sequence ID" value="AET2Gv21283800.3"/>
    <property type="gene ID" value="AET2Gv21283800"/>
</dbReference>
<keyword evidence="1" id="KW-0812">Transmembrane</keyword>
<evidence type="ECO:0000313" key="2">
    <source>
        <dbReference type="EnsemblPlants" id="AET2Gv21283800.4"/>
    </source>
</evidence>
<evidence type="ECO:0000313" key="3">
    <source>
        <dbReference type="Proteomes" id="UP000015105"/>
    </source>
</evidence>
<proteinExistence type="predicted"/>
<name>A0A453DKF2_AEGTS</name>
<dbReference type="EnsemblPlants" id="AET2Gv21283800.2">
    <property type="protein sequence ID" value="AET2Gv21283800.2"/>
    <property type="gene ID" value="AET2Gv21283800"/>
</dbReference>
<accession>A0A453DKF2</accession>
<evidence type="ECO:0000256" key="1">
    <source>
        <dbReference type="SAM" id="Phobius"/>
    </source>
</evidence>
<protein>
    <submittedName>
        <fullName evidence="2">Uncharacterized protein</fullName>
    </submittedName>
</protein>
<keyword evidence="1" id="KW-0472">Membrane</keyword>
<keyword evidence="1" id="KW-1133">Transmembrane helix</keyword>
<feature type="transmembrane region" description="Helical" evidence="1">
    <location>
        <begin position="62"/>
        <end position="84"/>
    </location>
</feature>
<reference evidence="2" key="5">
    <citation type="journal article" date="2021" name="G3 (Bethesda)">
        <title>Aegilops tauschii genome assembly Aet v5.0 features greater sequence contiguity and improved annotation.</title>
        <authorList>
            <person name="Wang L."/>
            <person name="Zhu T."/>
            <person name="Rodriguez J.C."/>
            <person name="Deal K.R."/>
            <person name="Dubcovsky J."/>
            <person name="McGuire P.E."/>
            <person name="Lux T."/>
            <person name="Spannagl M."/>
            <person name="Mayer K.F.X."/>
            <person name="Baldrich P."/>
            <person name="Meyers B.C."/>
            <person name="Huo N."/>
            <person name="Gu Y.Q."/>
            <person name="Zhou H."/>
            <person name="Devos K.M."/>
            <person name="Bennetzen J.L."/>
            <person name="Unver T."/>
            <person name="Budak H."/>
            <person name="Gulick P.J."/>
            <person name="Galiba G."/>
            <person name="Kalapos B."/>
            <person name="Nelson D.R."/>
            <person name="Li P."/>
            <person name="You F.M."/>
            <person name="Luo M.C."/>
            <person name="Dvorak J."/>
        </authorList>
    </citation>
    <scope>NUCLEOTIDE SEQUENCE [LARGE SCALE GENOMIC DNA]</scope>
    <source>
        <strain evidence="2">cv. AL8/78</strain>
    </source>
</reference>
<dbReference type="Gramene" id="AET2Gv21283800.2">
    <property type="protein sequence ID" value="AET2Gv21283800.2"/>
    <property type="gene ID" value="AET2Gv21283800"/>
</dbReference>
<reference evidence="2" key="3">
    <citation type="journal article" date="2017" name="Nature">
        <title>Genome sequence of the progenitor of the wheat D genome Aegilops tauschii.</title>
        <authorList>
            <person name="Luo M.C."/>
            <person name="Gu Y.Q."/>
            <person name="Puiu D."/>
            <person name="Wang H."/>
            <person name="Twardziok S.O."/>
            <person name="Deal K.R."/>
            <person name="Huo N."/>
            <person name="Zhu T."/>
            <person name="Wang L."/>
            <person name="Wang Y."/>
            <person name="McGuire P.E."/>
            <person name="Liu S."/>
            <person name="Long H."/>
            <person name="Ramasamy R.K."/>
            <person name="Rodriguez J.C."/>
            <person name="Van S.L."/>
            <person name="Yuan L."/>
            <person name="Wang Z."/>
            <person name="Xia Z."/>
            <person name="Xiao L."/>
            <person name="Anderson O.D."/>
            <person name="Ouyang S."/>
            <person name="Liang Y."/>
            <person name="Zimin A.V."/>
            <person name="Pertea G."/>
            <person name="Qi P."/>
            <person name="Bennetzen J.L."/>
            <person name="Dai X."/>
            <person name="Dawson M.W."/>
            <person name="Muller H.G."/>
            <person name="Kugler K."/>
            <person name="Rivarola-Duarte L."/>
            <person name="Spannagl M."/>
            <person name="Mayer K.F.X."/>
            <person name="Lu F.H."/>
            <person name="Bevan M.W."/>
            <person name="Leroy P."/>
            <person name="Li P."/>
            <person name="You F.M."/>
            <person name="Sun Q."/>
            <person name="Liu Z."/>
            <person name="Lyons E."/>
            <person name="Wicker T."/>
            <person name="Salzberg S.L."/>
            <person name="Devos K.M."/>
            <person name="Dvorak J."/>
        </authorList>
    </citation>
    <scope>NUCLEOTIDE SEQUENCE [LARGE SCALE GENOMIC DNA]</scope>
    <source>
        <strain evidence="2">cv. AL8/78</strain>
    </source>
</reference>
<organism evidence="2 3">
    <name type="scientific">Aegilops tauschii subsp. strangulata</name>
    <name type="common">Goatgrass</name>
    <dbReference type="NCBI Taxonomy" id="200361"/>
    <lineage>
        <taxon>Eukaryota</taxon>
        <taxon>Viridiplantae</taxon>
        <taxon>Streptophyta</taxon>
        <taxon>Embryophyta</taxon>
        <taxon>Tracheophyta</taxon>
        <taxon>Spermatophyta</taxon>
        <taxon>Magnoliopsida</taxon>
        <taxon>Liliopsida</taxon>
        <taxon>Poales</taxon>
        <taxon>Poaceae</taxon>
        <taxon>BOP clade</taxon>
        <taxon>Pooideae</taxon>
        <taxon>Triticodae</taxon>
        <taxon>Triticeae</taxon>
        <taxon>Triticinae</taxon>
        <taxon>Aegilops</taxon>
    </lineage>
</organism>